<proteinExistence type="inferred from homology"/>
<evidence type="ECO:0000256" key="4">
    <source>
        <dbReference type="ARBA" id="ARBA00022807"/>
    </source>
</evidence>
<dbReference type="Proteomes" id="UP000868500">
    <property type="component" value="Unassembled WGS sequence"/>
</dbReference>
<feature type="compositionally biased region" description="Basic residues" evidence="5">
    <location>
        <begin position="103"/>
        <end position="113"/>
    </location>
</feature>
<evidence type="ECO:0000259" key="6">
    <source>
        <dbReference type="PROSITE" id="PS51935"/>
    </source>
</evidence>
<keyword evidence="4" id="KW-0788">Thiol protease</keyword>
<dbReference type="Gene3D" id="3.90.1720.10">
    <property type="entry name" value="endopeptidase domain like (from Nostoc punctiforme)"/>
    <property type="match status" value="1"/>
</dbReference>
<feature type="compositionally biased region" description="Basic residues" evidence="5">
    <location>
        <begin position="75"/>
        <end position="85"/>
    </location>
</feature>
<comment type="similarity">
    <text evidence="1">Belongs to the peptidase C40 family.</text>
</comment>
<organism evidence="7">
    <name type="scientific">Salmonella enterica subsp. arizonae serovar 18:z4,z23:- str. CVM N26626</name>
    <dbReference type="NCBI Taxonomy" id="1395119"/>
    <lineage>
        <taxon>Bacteria</taxon>
        <taxon>Pseudomonadati</taxon>
        <taxon>Pseudomonadota</taxon>
        <taxon>Gammaproteobacteria</taxon>
        <taxon>Enterobacterales</taxon>
        <taxon>Enterobacteriaceae</taxon>
        <taxon>Salmonella</taxon>
    </lineage>
</organism>
<evidence type="ECO:0000256" key="3">
    <source>
        <dbReference type="ARBA" id="ARBA00022801"/>
    </source>
</evidence>
<dbReference type="PANTHER" id="PTHR47053">
    <property type="entry name" value="MUREIN DD-ENDOPEPTIDASE MEPH-RELATED"/>
    <property type="match status" value="1"/>
</dbReference>
<dbReference type="SUPFAM" id="SSF54001">
    <property type="entry name" value="Cysteine proteinases"/>
    <property type="match status" value="1"/>
</dbReference>
<evidence type="ECO:0000256" key="1">
    <source>
        <dbReference type="ARBA" id="ARBA00007074"/>
    </source>
</evidence>
<dbReference type="InterPro" id="IPR051202">
    <property type="entry name" value="Peptidase_C40"/>
</dbReference>
<dbReference type="InterPro" id="IPR000064">
    <property type="entry name" value="NLP_P60_dom"/>
</dbReference>
<dbReference type="Pfam" id="PF00877">
    <property type="entry name" value="NLPC_P60"/>
    <property type="match status" value="1"/>
</dbReference>
<sequence>MYIIRRHDRLPLTEDCSVARIKKISITLCALLFTILPFTSMAHASRQAKATLAVSYATKTVEKKKSTTTKNISKTSKKNVKKTSKTSRSSFVSAPKRTIASMKSHHNTTHRYSRTVSTSIAAFDVMEKCTTRKGRKSHCVKKKGTLPVSIADAHRDKVQKATKTAMSKLMNQIGKPYHWGGASPRTGFDCSGLVYYAYKDLVKIRIPRTANEMYHLRDAAPIARSELKNGDLVFFRTQGRGTADHVGVYVGNGKFIQSPRSGQEIKITSLNEVYWQRHYVGARRVMTSKTIR</sequence>
<name>A0A3S5YKZ8_SALER</name>
<comment type="caution">
    <text evidence="7">The sequence shown here is derived from an EMBL/GenBank/DDBJ whole genome shotgun (WGS) entry which is preliminary data.</text>
</comment>
<evidence type="ECO:0000256" key="2">
    <source>
        <dbReference type="ARBA" id="ARBA00022670"/>
    </source>
</evidence>
<feature type="region of interest" description="Disordered" evidence="5">
    <location>
        <begin position="67"/>
        <end position="113"/>
    </location>
</feature>
<gene>
    <name evidence="7" type="ORF">P298_14295</name>
</gene>
<dbReference type="InterPro" id="IPR038765">
    <property type="entry name" value="Papain-like_cys_pep_sf"/>
</dbReference>
<dbReference type="AlphaFoldDB" id="A0A3S5YKZ8"/>
<dbReference type="EMBL" id="AWRC01000020">
    <property type="protein sequence ID" value="OLW00695.1"/>
    <property type="molecule type" value="Genomic_DNA"/>
</dbReference>
<reference evidence="7" key="1">
    <citation type="submission" date="2013-09" db="EMBL/GenBank/DDBJ databases">
        <title>Salmonella enterica subsp. IIIa serovar 18:z4:z23:-.</title>
        <authorList>
            <person name="Chen Y."/>
            <person name="Li C."/>
            <person name="Mcdermott P."/>
            <person name="Zhao S."/>
        </authorList>
    </citation>
    <scope>NUCLEOTIDE SEQUENCE [LARGE SCALE GENOMIC DNA]</scope>
    <source>
        <strain evidence="7">N26626</strain>
    </source>
</reference>
<dbReference type="PROSITE" id="PS51935">
    <property type="entry name" value="NLPC_P60"/>
    <property type="match status" value="1"/>
</dbReference>
<keyword evidence="3" id="KW-0378">Hydrolase</keyword>
<evidence type="ECO:0000313" key="7">
    <source>
        <dbReference type="EMBL" id="OLW00695.1"/>
    </source>
</evidence>
<accession>A0A3S5YKZ8</accession>
<dbReference type="PANTHER" id="PTHR47053:SF1">
    <property type="entry name" value="MUREIN DD-ENDOPEPTIDASE MEPH-RELATED"/>
    <property type="match status" value="1"/>
</dbReference>
<keyword evidence="2" id="KW-0645">Protease</keyword>
<protein>
    <submittedName>
        <fullName evidence="7">Endopeptidase</fullName>
    </submittedName>
</protein>
<evidence type="ECO:0000256" key="5">
    <source>
        <dbReference type="SAM" id="MobiDB-lite"/>
    </source>
</evidence>
<dbReference type="GO" id="GO:0008234">
    <property type="term" value="F:cysteine-type peptidase activity"/>
    <property type="evidence" value="ECO:0007669"/>
    <property type="project" value="UniProtKB-KW"/>
</dbReference>
<dbReference type="GO" id="GO:0006508">
    <property type="term" value="P:proteolysis"/>
    <property type="evidence" value="ECO:0007669"/>
    <property type="project" value="UniProtKB-KW"/>
</dbReference>
<feature type="domain" description="NlpC/P60" evidence="6">
    <location>
        <begin position="159"/>
        <end position="286"/>
    </location>
</feature>